<sequence length="164" mass="19057">MLAYTRQTDIVRLPSDINKPFKHNSSEKTPDTPADDCAVLKKDKNSKADTHQDNLRPLARTQSGELQCLQMCKKEPWIESPRLSAEEDRSPKVSSNEWWSNKKWRQLQVESTQIERDCINMTKDANVKKCWKNGEIHDEATQIDSDHPRQIAEFHDIEIAKKNE</sequence>
<gene>
    <name evidence="2" type="ORF">DICVIV_04726</name>
</gene>
<feature type="region of interest" description="Disordered" evidence="1">
    <location>
        <begin position="1"/>
        <end position="37"/>
    </location>
</feature>
<dbReference type="AlphaFoldDB" id="A0A0D8XZ76"/>
<dbReference type="EMBL" id="KN716244">
    <property type="protein sequence ID" value="KJH49167.1"/>
    <property type="molecule type" value="Genomic_DNA"/>
</dbReference>
<accession>A0A0D8XZ76</accession>
<evidence type="ECO:0000256" key="1">
    <source>
        <dbReference type="SAM" id="MobiDB-lite"/>
    </source>
</evidence>
<organism evidence="2 3">
    <name type="scientific">Dictyocaulus viviparus</name>
    <name type="common">Bovine lungworm</name>
    <dbReference type="NCBI Taxonomy" id="29172"/>
    <lineage>
        <taxon>Eukaryota</taxon>
        <taxon>Metazoa</taxon>
        <taxon>Ecdysozoa</taxon>
        <taxon>Nematoda</taxon>
        <taxon>Chromadorea</taxon>
        <taxon>Rhabditida</taxon>
        <taxon>Rhabditina</taxon>
        <taxon>Rhabditomorpha</taxon>
        <taxon>Strongyloidea</taxon>
        <taxon>Metastrongylidae</taxon>
        <taxon>Dictyocaulus</taxon>
    </lineage>
</organism>
<reference evidence="2 3" key="1">
    <citation type="submission" date="2013-11" db="EMBL/GenBank/DDBJ databases">
        <title>Draft genome of the bovine lungworm Dictyocaulus viviparus.</title>
        <authorList>
            <person name="Mitreva M."/>
        </authorList>
    </citation>
    <scope>NUCLEOTIDE SEQUENCE [LARGE SCALE GENOMIC DNA]</scope>
    <source>
        <strain evidence="2 3">HannoverDv2000</strain>
    </source>
</reference>
<name>A0A0D8XZ76_DICVI</name>
<reference evidence="3" key="2">
    <citation type="journal article" date="2016" name="Sci. Rep.">
        <title>Dictyocaulus viviparus genome, variome and transcriptome elucidate lungworm biology and support future intervention.</title>
        <authorList>
            <person name="McNulty S.N."/>
            <person name="Strube C."/>
            <person name="Rosa B.A."/>
            <person name="Martin J.C."/>
            <person name="Tyagi R."/>
            <person name="Choi Y.J."/>
            <person name="Wang Q."/>
            <person name="Hallsworth Pepin K."/>
            <person name="Zhang X."/>
            <person name="Ozersky P."/>
            <person name="Wilson R.K."/>
            <person name="Sternberg P.W."/>
            <person name="Gasser R.B."/>
            <person name="Mitreva M."/>
        </authorList>
    </citation>
    <scope>NUCLEOTIDE SEQUENCE [LARGE SCALE GENOMIC DNA]</scope>
    <source>
        <strain evidence="3">HannoverDv2000</strain>
    </source>
</reference>
<evidence type="ECO:0000313" key="3">
    <source>
        <dbReference type="Proteomes" id="UP000053766"/>
    </source>
</evidence>
<keyword evidence="3" id="KW-1185">Reference proteome</keyword>
<dbReference type="Proteomes" id="UP000053766">
    <property type="component" value="Unassembled WGS sequence"/>
</dbReference>
<proteinExistence type="predicted"/>
<evidence type="ECO:0000313" key="2">
    <source>
        <dbReference type="EMBL" id="KJH49167.1"/>
    </source>
</evidence>
<protein>
    <submittedName>
        <fullName evidence="2">Uncharacterized protein</fullName>
    </submittedName>
</protein>